<comment type="caution">
    <text evidence="3">The sequence shown here is derived from an EMBL/GenBank/DDBJ whole genome shotgun (WGS) entry which is preliminary data.</text>
</comment>
<dbReference type="EMBL" id="JAYKYQ010000003">
    <property type="protein sequence ID" value="MEB3510232.1"/>
    <property type="molecule type" value="Genomic_DNA"/>
</dbReference>
<proteinExistence type="predicted"/>
<keyword evidence="4" id="KW-1185">Reference proteome</keyword>
<dbReference type="InterPro" id="IPR012312">
    <property type="entry name" value="Hemerythrin-like"/>
</dbReference>
<name>A0ABU6ASD3_9NOCA</name>
<protein>
    <submittedName>
        <fullName evidence="3">Hemerythrin domain-containing protein</fullName>
    </submittedName>
</protein>
<dbReference type="Pfam" id="PF01814">
    <property type="entry name" value="Hemerythrin"/>
    <property type="match status" value="1"/>
</dbReference>
<feature type="domain" description="Hemerythrin-like" evidence="2">
    <location>
        <begin position="27"/>
        <end position="147"/>
    </location>
</feature>
<dbReference type="PANTHER" id="PTHR35585">
    <property type="entry name" value="HHE DOMAIN PROTEIN (AFU_ORTHOLOGUE AFUA_4G00730)"/>
    <property type="match status" value="1"/>
</dbReference>
<evidence type="ECO:0000313" key="3">
    <source>
        <dbReference type="EMBL" id="MEB3510232.1"/>
    </source>
</evidence>
<dbReference type="Gene3D" id="1.20.120.520">
    <property type="entry name" value="nmb1532 protein domain like"/>
    <property type="match status" value="1"/>
</dbReference>
<reference evidence="3 4" key="1">
    <citation type="submission" date="2023-12" db="EMBL/GenBank/DDBJ databases">
        <title>novel species in genus Nocarida.</title>
        <authorList>
            <person name="Li Z."/>
        </authorList>
    </citation>
    <scope>NUCLEOTIDE SEQUENCE [LARGE SCALE GENOMIC DNA]</scope>
    <source>
        <strain evidence="3 4">CDC186</strain>
    </source>
</reference>
<evidence type="ECO:0000259" key="2">
    <source>
        <dbReference type="Pfam" id="PF01814"/>
    </source>
</evidence>
<evidence type="ECO:0000313" key="4">
    <source>
        <dbReference type="Proteomes" id="UP001348098"/>
    </source>
</evidence>
<feature type="region of interest" description="Disordered" evidence="1">
    <location>
        <begin position="195"/>
        <end position="217"/>
    </location>
</feature>
<dbReference type="Proteomes" id="UP001348098">
    <property type="component" value="Unassembled WGS sequence"/>
</dbReference>
<gene>
    <name evidence="3" type="ORF">U3653_09400</name>
</gene>
<organism evidence="3 4">
    <name type="scientific">Nocardia implantans</name>
    <dbReference type="NCBI Taxonomy" id="3108168"/>
    <lineage>
        <taxon>Bacteria</taxon>
        <taxon>Bacillati</taxon>
        <taxon>Actinomycetota</taxon>
        <taxon>Actinomycetes</taxon>
        <taxon>Mycobacteriales</taxon>
        <taxon>Nocardiaceae</taxon>
        <taxon>Nocardia</taxon>
    </lineage>
</organism>
<dbReference type="PANTHER" id="PTHR35585:SF1">
    <property type="entry name" value="HHE DOMAIN PROTEIN (AFU_ORTHOLOGUE AFUA_4G00730)"/>
    <property type="match status" value="1"/>
</dbReference>
<sequence length="217" mass="23658">MPAAQGSSASAFSADLKCDLREEFVDITQLILDDHQEQRRLFAILEQIDRADTGALSAIWHRLAAFLELHAQAEEEIFYPALLQVGIAARRAGGVENETLDAIHDHNEIRDAIAEVARHQVGADAWYAAVAAANAANSDHMAEEEREGLTDFRRLAGLPRRHQLAVAFAAYEARNFAGVQPVDKDPVSYVHAAEEGAEKKARPAANGSLGVGTLRRN</sequence>
<dbReference type="RefSeq" id="WP_323124070.1">
    <property type="nucleotide sequence ID" value="NZ_JAYESH010000003.1"/>
</dbReference>
<accession>A0ABU6ASD3</accession>
<evidence type="ECO:0000256" key="1">
    <source>
        <dbReference type="SAM" id="MobiDB-lite"/>
    </source>
</evidence>